<organism evidence="10 11">
    <name type="scientific">Verruconis gallopava</name>
    <dbReference type="NCBI Taxonomy" id="253628"/>
    <lineage>
        <taxon>Eukaryota</taxon>
        <taxon>Fungi</taxon>
        <taxon>Dikarya</taxon>
        <taxon>Ascomycota</taxon>
        <taxon>Pezizomycotina</taxon>
        <taxon>Dothideomycetes</taxon>
        <taxon>Pleosporomycetidae</taxon>
        <taxon>Venturiales</taxon>
        <taxon>Sympoventuriaceae</taxon>
        <taxon>Verruconis</taxon>
    </lineage>
</organism>
<dbReference type="PANTHER" id="PTHR37994">
    <property type="entry name" value="ARAE_2_N DOMAIN-CONTAINING PROTEIN-RELATED"/>
    <property type="match status" value="1"/>
</dbReference>
<proteinExistence type="predicted"/>
<dbReference type="Pfam" id="PF10334">
    <property type="entry name" value="BRE4"/>
    <property type="match status" value="1"/>
</dbReference>
<name>A0A0D1YT59_9PEZI</name>
<dbReference type="Pfam" id="PF10337">
    <property type="entry name" value="ArAE_2_N"/>
    <property type="match status" value="1"/>
</dbReference>
<feature type="transmembrane region" description="Helical" evidence="6">
    <location>
        <begin position="656"/>
        <end position="672"/>
    </location>
</feature>
<protein>
    <recommendedName>
        <fullName evidence="12">ER transporter 6TM N-terminal domain-containing protein</fullName>
    </recommendedName>
</protein>
<dbReference type="InterPro" id="IPR018823">
    <property type="entry name" value="ArAE_2_N"/>
</dbReference>
<feature type="compositionally biased region" description="Basic and acidic residues" evidence="5">
    <location>
        <begin position="1045"/>
        <end position="1058"/>
    </location>
</feature>
<evidence type="ECO:0000313" key="11">
    <source>
        <dbReference type="Proteomes" id="UP000053259"/>
    </source>
</evidence>
<feature type="region of interest" description="Disordered" evidence="5">
    <location>
        <begin position="1"/>
        <end position="42"/>
    </location>
</feature>
<evidence type="ECO:0000256" key="4">
    <source>
        <dbReference type="ARBA" id="ARBA00023136"/>
    </source>
</evidence>
<dbReference type="InParanoid" id="A0A0D1YT59"/>
<evidence type="ECO:0000256" key="3">
    <source>
        <dbReference type="ARBA" id="ARBA00022989"/>
    </source>
</evidence>
<evidence type="ECO:0000259" key="8">
    <source>
        <dbReference type="Pfam" id="PF10337"/>
    </source>
</evidence>
<dbReference type="AlphaFoldDB" id="A0A0D1YT59"/>
<feature type="transmembrane region" description="Helical" evidence="6">
    <location>
        <begin position="728"/>
        <end position="746"/>
    </location>
</feature>
<dbReference type="RefSeq" id="XP_016213691.1">
    <property type="nucleotide sequence ID" value="XM_016358590.1"/>
</dbReference>
<evidence type="ECO:0000256" key="1">
    <source>
        <dbReference type="ARBA" id="ARBA00004141"/>
    </source>
</evidence>
<keyword evidence="11" id="KW-1185">Reference proteome</keyword>
<dbReference type="InterPro" id="IPR049453">
    <property type="entry name" value="Memb_transporter_dom"/>
</dbReference>
<evidence type="ECO:0000259" key="7">
    <source>
        <dbReference type="Pfam" id="PF10334"/>
    </source>
</evidence>
<accession>A0A0D1YT59</accession>
<dbReference type="OrthoDB" id="2274698at2759"/>
<evidence type="ECO:0000256" key="5">
    <source>
        <dbReference type="SAM" id="MobiDB-lite"/>
    </source>
</evidence>
<keyword evidence="4 6" id="KW-0472">Membrane</keyword>
<gene>
    <name evidence="10" type="ORF">PV09_05121</name>
</gene>
<dbReference type="GO" id="GO:0016020">
    <property type="term" value="C:membrane"/>
    <property type="evidence" value="ECO:0007669"/>
    <property type="project" value="UniProtKB-SubCell"/>
</dbReference>
<feature type="transmembrane region" description="Helical" evidence="6">
    <location>
        <begin position="56"/>
        <end position="78"/>
    </location>
</feature>
<feature type="domain" description="Integral membrane bound transporter" evidence="9">
    <location>
        <begin position="649"/>
        <end position="787"/>
    </location>
</feature>
<feature type="transmembrane region" description="Helical" evidence="6">
    <location>
        <begin position="184"/>
        <end position="208"/>
    </location>
</feature>
<feature type="transmembrane region" description="Helical" evidence="6">
    <location>
        <begin position="84"/>
        <end position="103"/>
    </location>
</feature>
<dbReference type="Pfam" id="PF13515">
    <property type="entry name" value="FUSC_2"/>
    <property type="match status" value="1"/>
</dbReference>
<feature type="region of interest" description="Disordered" evidence="5">
    <location>
        <begin position="1037"/>
        <end position="1058"/>
    </location>
</feature>
<feature type="transmembrane region" description="Helical" evidence="6">
    <location>
        <begin position="774"/>
        <end position="794"/>
    </location>
</feature>
<comment type="subcellular location">
    <subcellularLocation>
        <location evidence="1">Membrane</location>
        <topology evidence="1">Multi-pass membrane protein</topology>
    </subcellularLocation>
</comment>
<feature type="compositionally biased region" description="Basic and acidic residues" evidence="5">
    <location>
        <begin position="1"/>
        <end position="11"/>
    </location>
</feature>
<evidence type="ECO:0000313" key="10">
    <source>
        <dbReference type="EMBL" id="KIW03822.1"/>
    </source>
</evidence>
<reference evidence="10 11" key="1">
    <citation type="submission" date="2015-01" db="EMBL/GenBank/DDBJ databases">
        <title>The Genome Sequence of Ochroconis gallopava CBS43764.</title>
        <authorList>
            <consortium name="The Broad Institute Genomics Platform"/>
            <person name="Cuomo C."/>
            <person name="de Hoog S."/>
            <person name="Gorbushina A."/>
            <person name="Stielow B."/>
            <person name="Teixiera M."/>
            <person name="Abouelleil A."/>
            <person name="Chapman S.B."/>
            <person name="Priest M."/>
            <person name="Young S.K."/>
            <person name="Wortman J."/>
            <person name="Nusbaum C."/>
            <person name="Birren B."/>
        </authorList>
    </citation>
    <scope>NUCLEOTIDE SEQUENCE [LARGE SCALE GENOMIC DNA]</scope>
    <source>
        <strain evidence="10 11">CBS 43764</strain>
    </source>
</reference>
<dbReference type="VEuPathDB" id="FungiDB:PV09_05121"/>
<feature type="domain" description="DUF2421" evidence="7">
    <location>
        <begin position="791"/>
        <end position="1019"/>
    </location>
</feature>
<dbReference type="GeneID" id="27313094"/>
<dbReference type="STRING" id="253628.A0A0D1YT59"/>
<evidence type="ECO:0008006" key="12">
    <source>
        <dbReference type="Google" id="ProtNLM"/>
    </source>
</evidence>
<sequence>MESENGRRRSEEEDEFGSSANENIPAADATKTDSEEGKPKAPSLGKKIWNALELDIFTILLLMKGGLSPAIALCLLQVDVIAFHFGSIGYLVPIVSILGMAILPRAKFLQGMLTNVVIICIASAMALLVGYCATEARAHTSKITPQTAREYNSSASAVSAIWLIFQVYVLNAARSKWPQLQLPVILYSIFSVVTCTTIPTLPTMTYVIEFVENLLEAFLTGLAIATAVSLLVLPVTVRTVIFKQITGYLSLLQMCLKSHQAYLAHLEDPENIEKAMVVERNADYKISPPLAAVRGSVEAIVGLHGKIQGDLPFAKREIAIGKLGPEALGSIAKHLRSVMLPTVGMSAMNDLLERLAQSHGWSQKHLDEGLGEDEMKTRAAAVKDWADNLKAMHASFNSIITAACQGLEHVAIQLELKKPPRESLSADDDEAKVGIVGPGDAEFAAHLEAKIQEFSSGKREMLQDWGERHGIKLSADFFETRRTVDFPFHEQSGNTDENVHERNQRQVYLLLYMEFLLWSSAKAVLALVKYSDELIANGTMSKSKLILPGWKRLRKWLRTFLNTEEGPTEETRGDLGDINQTAILVDLGSAFSKRKDPEHLPPRNAVERLGNAIRVVPRFFRSNHSSFGFRVAIATMSLAVAAFLKDTHSWFQAHRVLWAIIMIAISMTPSAGQSISSFVLRIIGTVIAMIVSFLCYYIPDKHRAGVIVFVWLVTSVGLWVPIKRPQMAIVGLISIVTNILVLAYTLEVEKLGKEVVAANGQEYLPIYELAPYRLATVCAGLFVAFIFTILPYPITEHSLLRRTVGASLYLLANYYSIVHESIQARIKDAEGDPNDKKSLGAQLTKLRVKVFTKQMLVLTNLRTFAAFQKYEIPIGGRFPRQQYDTLVKSVDSMTRYMSLLSYSSQSLQVGVEADHHLSQWSRDLKALLGSVSHTSHEVTSLLSLLSASVTNGQPLPPYLTAPRPYGLARRLETIDADILSFRHIDEPEYAVFAVFQVASRCIIFELETLLQTVKDLVGELDFSFHVINTGNSSGTALSGLSQDNSAHEQRDAVKRKED</sequence>
<feature type="transmembrane region" description="Helical" evidence="6">
    <location>
        <begin position="627"/>
        <end position="644"/>
    </location>
</feature>
<feature type="transmembrane region" description="Helical" evidence="6">
    <location>
        <begin position="112"/>
        <end position="131"/>
    </location>
</feature>
<feature type="domain" description="Putative ER transporter 6TM N-terminal" evidence="8">
    <location>
        <begin position="47"/>
        <end position="359"/>
    </location>
</feature>
<feature type="transmembrane region" description="Helical" evidence="6">
    <location>
        <begin position="678"/>
        <end position="697"/>
    </location>
</feature>
<dbReference type="EMBL" id="KN847543">
    <property type="protein sequence ID" value="KIW03822.1"/>
    <property type="molecule type" value="Genomic_DNA"/>
</dbReference>
<feature type="transmembrane region" description="Helical" evidence="6">
    <location>
        <begin position="214"/>
        <end position="233"/>
    </location>
</feature>
<dbReference type="PANTHER" id="PTHR37994:SF4">
    <property type="entry name" value="ER TRANSPORTER 6TM N-TERMINAL DOMAIN-CONTAINING PROTEIN-RELATED"/>
    <property type="match status" value="1"/>
</dbReference>
<feature type="transmembrane region" description="Helical" evidence="6">
    <location>
        <begin position="151"/>
        <end position="172"/>
    </location>
</feature>
<dbReference type="HOGENOM" id="CLU_001788_0_1_1"/>
<keyword evidence="2 6" id="KW-0812">Transmembrane</keyword>
<evidence type="ECO:0000256" key="2">
    <source>
        <dbReference type="ARBA" id="ARBA00022692"/>
    </source>
</evidence>
<dbReference type="Proteomes" id="UP000053259">
    <property type="component" value="Unassembled WGS sequence"/>
</dbReference>
<evidence type="ECO:0000259" key="9">
    <source>
        <dbReference type="Pfam" id="PF13515"/>
    </source>
</evidence>
<feature type="transmembrane region" description="Helical" evidence="6">
    <location>
        <begin position="704"/>
        <end position="722"/>
    </location>
</feature>
<feature type="compositionally biased region" description="Basic and acidic residues" evidence="5">
    <location>
        <begin position="30"/>
        <end position="39"/>
    </location>
</feature>
<evidence type="ECO:0000256" key="6">
    <source>
        <dbReference type="SAM" id="Phobius"/>
    </source>
</evidence>
<dbReference type="InterPro" id="IPR018820">
    <property type="entry name" value="BRE4-related_DUF2421"/>
</dbReference>
<keyword evidence="3 6" id="KW-1133">Transmembrane helix</keyword>